<dbReference type="STRING" id="3775.A0A1Q3B6A3"/>
<evidence type="ECO:0000256" key="7">
    <source>
        <dbReference type="PROSITE-ProRule" id="PRU00176"/>
    </source>
</evidence>
<name>A0A1Q3B6A3_CEPFO</name>
<dbReference type="Proteomes" id="UP000187406">
    <property type="component" value="Unassembled WGS sequence"/>
</dbReference>
<dbReference type="Pfam" id="PF00076">
    <property type="entry name" value="RRM_1"/>
    <property type="match status" value="1"/>
</dbReference>
<keyword evidence="1 8" id="KW-0479">Metal-binding</keyword>
<dbReference type="InterPro" id="IPR000571">
    <property type="entry name" value="Znf_CCCH"/>
</dbReference>
<feature type="domain" description="C3H1-type" evidence="11">
    <location>
        <begin position="214"/>
        <end position="242"/>
    </location>
</feature>
<evidence type="ECO:0000256" key="5">
    <source>
        <dbReference type="ARBA" id="ARBA00022884"/>
    </source>
</evidence>
<accession>A0A1Q3B6A3</accession>
<dbReference type="InterPro" id="IPR012677">
    <property type="entry name" value="Nucleotide-bd_a/b_plait_sf"/>
</dbReference>
<keyword evidence="2" id="KW-0677">Repeat</keyword>
<dbReference type="InterPro" id="IPR000504">
    <property type="entry name" value="RRM_dom"/>
</dbReference>
<evidence type="ECO:0000256" key="6">
    <source>
        <dbReference type="ARBA" id="ARBA00023125"/>
    </source>
</evidence>
<dbReference type="InParanoid" id="A0A1Q3B6A3"/>
<feature type="compositionally biased region" description="Basic residues" evidence="9">
    <location>
        <begin position="25"/>
        <end position="39"/>
    </location>
</feature>
<dbReference type="PANTHER" id="PTHR12620">
    <property type="entry name" value="U2 SNRNP AUXILIARY FACTOR, SMALL SUBUNIT"/>
    <property type="match status" value="1"/>
</dbReference>
<feature type="compositionally biased region" description="Polar residues" evidence="9">
    <location>
        <begin position="759"/>
        <end position="781"/>
    </location>
</feature>
<dbReference type="GO" id="GO:0000398">
    <property type="term" value="P:mRNA splicing, via spliceosome"/>
    <property type="evidence" value="ECO:0007669"/>
    <property type="project" value="InterPro"/>
</dbReference>
<dbReference type="Gene3D" id="3.30.70.330">
    <property type="match status" value="1"/>
</dbReference>
<feature type="compositionally biased region" description="Basic and acidic residues" evidence="9">
    <location>
        <begin position="599"/>
        <end position="614"/>
    </location>
</feature>
<dbReference type="SMART" id="SM00360">
    <property type="entry name" value="RRM"/>
    <property type="match status" value="1"/>
</dbReference>
<feature type="region of interest" description="Disordered" evidence="9">
    <location>
        <begin position="1"/>
        <end position="78"/>
    </location>
</feature>
<feature type="region of interest" description="Disordered" evidence="9">
    <location>
        <begin position="599"/>
        <end position="629"/>
    </location>
</feature>
<dbReference type="GO" id="GO:0003677">
    <property type="term" value="F:DNA binding"/>
    <property type="evidence" value="ECO:0007669"/>
    <property type="project" value="UniProtKB-KW"/>
</dbReference>
<keyword evidence="4 8" id="KW-0862">Zinc</keyword>
<feature type="compositionally biased region" description="Basic residues" evidence="9">
    <location>
        <begin position="571"/>
        <end position="584"/>
    </location>
</feature>
<dbReference type="InterPro" id="IPR009145">
    <property type="entry name" value="U2AF_small"/>
</dbReference>
<dbReference type="EMBL" id="BDDD01000302">
    <property type="protein sequence ID" value="GAV63302.1"/>
    <property type="molecule type" value="Genomic_DNA"/>
</dbReference>
<keyword evidence="13" id="KW-1185">Reference proteome</keyword>
<dbReference type="SMART" id="SM00361">
    <property type="entry name" value="RRM_1"/>
    <property type="match status" value="1"/>
</dbReference>
<comment type="caution">
    <text evidence="12">The sequence shown here is derived from an EMBL/GenBank/DDBJ whole genome shotgun (WGS) entry which is preliminary data.</text>
</comment>
<feature type="domain" description="C3H1-type" evidence="11">
    <location>
        <begin position="348"/>
        <end position="378"/>
    </location>
</feature>
<organism evidence="12 13">
    <name type="scientific">Cephalotus follicularis</name>
    <name type="common">Albany pitcher plant</name>
    <dbReference type="NCBI Taxonomy" id="3775"/>
    <lineage>
        <taxon>Eukaryota</taxon>
        <taxon>Viridiplantae</taxon>
        <taxon>Streptophyta</taxon>
        <taxon>Embryophyta</taxon>
        <taxon>Tracheophyta</taxon>
        <taxon>Spermatophyta</taxon>
        <taxon>Magnoliopsida</taxon>
        <taxon>eudicotyledons</taxon>
        <taxon>Gunneridae</taxon>
        <taxon>Pentapetalae</taxon>
        <taxon>rosids</taxon>
        <taxon>fabids</taxon>
        <taxon>Oxalidales</taxon>
        <taxon>Cephalotaceae</taxon>
        <taxon>Cephalotus</taxon>
    </lineage>
</organism>
<evidence type="ECO:0000256" key="2">
    <source>
        <dbReference type="ARBA" id="ARBA00022737"/>
    </source>
</evidence>
<dbReference type="AlphaFoldDB" id="A0A1Q3B6A3"/>
<dbReference type="InterPro" id="IPR003954">
    <property type="entry name" value="RRM_euk-type"/>
</dbReference>
<dbReference type="PRINTS" id="PR01848">
    <property type="entry name" value="U2AUXFACTOR"/>
</dbReference>
<gene>
    <name evidence="12" type="ORF">CFOL_v3_06821</name>
</gene>
<keyword evidence="6" id="KW-0238">DNA-binding</keyword>
<keyword evidence="3 8" id="KW-0863">Zinc-finger</keyword>
<feature type="region of interest" description="Disordered" evidence="9">
    <location>
        <begin position="652"/>
        <end position="807"/>
    </location>
</feature>
<feature type="compositionally biased region" description="Basic and acidic residues" evidence="9">
    <location>
        <begin position="673"/>
        <end position="690"/>
    </location>
</feature>
<dbReference type="FunFam" id="3.30.70.330:FF:000318">
    <property type="entry name" value="Zinc finger CCCH domain-containing protein 5"/>
    <property type="match status" value="1"/>
</dbReference>
<evidence type="ECO:0000256" key="3">
    <source>
        <dbReference type="ARBA" id="ARBA00022771"/>
    </source>
</evidence>
<evidence type="ECO:0000259" key="11">
    <source>
        <dbReference type="PROSITE" id="PS50103"/>
    </source>
</evidence>
<evidence type="ECO:0000313" key="12">
    <source>
        <dbReference type="EMBL" id="GAV63302.1"/>
    </source>
</evidence>
<proteinExistence type="predicted"/>
<dbReference type="GO" id="GO:0003723">
    <property type="term" value="F:RNA binding"/>
    <property type="evidence" value="ECO:0007669"/>
    <property type="project" value="UniProtKB-UniRule"/>
</dbReference>
<evidence type="ECO:0000256" key="8">
    <source>
        <dbReference type="PROSITE-ProRule" id="PRU00723"/>
    </source>
</evidence>
<protein>
    <submittedName>
        <fullName evidence="12">RRM_5 domain-containing protein</fullName>
    </submittedName>
</protein>
<dbReference type="GO" id="GO:0089701">
    <property type="term" value="C:U2AF complex"/>
    <property type="evidence" value="ECO:0007669"/>
    <property type="project" value="InterPro"/>
</dbReference>
<dbReference type="OrthoDB" id="423462at2759"/>
<dbReference type="CDD" id="cd12540">
    <property type="entry name" value="RRM_U2AFBPL"/>
    <property type="match status" value="1"/>
</dbReference>
<feature type="region of interest" description="Disordered" evidence="9">
    <location>
        <begin position="418"/>
        <end position="584"/>
    </location>
</feature>
<evidence type="ECO:0000259" key="10">
    <source>
        <dbReference type="PROSITE" id="PS50102"/>
    </source>
</evidence>
<dbReference type="InterPro" id="IPR035979">
    <property type="entry name" value="RBD_domain_sf"/>
</dbReference>
<evidence type="ECO:0000256" key="4">
    <source>
        <dbReference type="ARBA" id="ARBA00022833"/>
    </source>
</evidence>
<dbReference type="SUPFAM" id="SSF54928">
    <property type="entry name" value="RNA-binding domain, RBD"/>
    <property type="match status" value="1"/>
</dbReference>
<evidence type="ECO:0000256" key="9">
    <source>
        <dbReference type="SAM" id="MobiDB-lite"/>
    </source>
</evidence>
<feature type="compositionally biased region" description="Basic and acidic residues" evidence="9">
    <location>
        <begin position="797"/>
        <end position="807"/>
    </location>
</feature>
<feature type="region of interest" description="Disordered" evidence="9">
    <location>
        <begin position="95"/>
        <end position="129"/>
    </location>
</feature>
<feature type="compositionally biased region" description="Polar residues" evidence="9">
    <location>
        <begin position="419"/>
        <end position="430"/>
    </location>
</feature>
<feature type="compositionally biased region" description="Basic and acidic residues" evidence="9">
    <location>
        <begin position="106"/>
        <end position="124"/>
    </location>
</feature>
<dbReference type="GO" id="GO:0008270">
    <property type="term" value="F:zinc ion binding"/>
    <property type="evidence" value="ECO:0007669"/>
    <property type="project" value="UniProtKB-KW"/>
</dbReference>
<evidence type="ECO:0000256" key="1">
    <source>
        <dbReference type="ARBA" id="ARBA00022723"/>
    </source>
</evidence>
<dbReference type="PROSITE" id="PS50103">
    <property type="entry name" value="ZF_C3H1"/>
    <property type="match status" value="2"/>
</dbReference>
<dbReference type="FunCoup" id="A0A1Q3B6A3">
    <property type="interactions" value="592"/>
</dbReference>
<dbReference type="SMART" id="SM00356">
    <property type="entry name" value="ZnF_C3H1"/>
    <property type="match status" value="2"/>
</dbReference>
<feature type="compositionally biased region" description="Basic and acidic residues" evidence="9">
    <location>
        <begin position="434"/>
        <end position="467"/>
    </location>
</feature>
<reference evidence="13" key="1">
    <citation type="submission" date="2016-04" db="EMBL/GenBank/DDBJ databases">
        <title>Cephalotus genome sequencing.</title>
        <authorList>
            <person name="Fukushima K."/>
            <person name="Hasebe M."/>
            <person name="Fang X."/>
        </authorList>
    </citation>
    <scope>NUCLEOTIDE SEQUENCE [LARGE SCALE GENOMIC DNA]</scope>
    <source>
        <strain evidence="13">cv. St1</strain>
    </source>
</reference>
<keyword evidence="5 7" id="KW-0694">RNA-binding</keyword>
<feature type="compositionally biased region" description="Basic and acidic residues" evidence="9">
    <location>
        <begin position="489"/>
        <end position="501"/>
    </location>
</feature>
<feature type="zinc finger region" description="C3H1-type" evidence="8">
    <location>
        <begin position="214"/>
        <end position="242"/>
    </location>
</feature>
<feature type="compositionally biased region" description="Basic and acidic residues" evidence="9">
    <location>
        <begin position="728"/>
        <end position="744"/>
    </location>
</feature>
<feature type="compositionally biased region" description="Basic and acidic residues" evidence="9">
    <location>
        <begin position="40"/>
        <end position="78"/>
    </location>
</feature>
<dbReference type="PROSITE" id="PS50102">
    <property type="entry name" value="RRM"/>
    <property type="match status" value="1"/>
</dbReference>
<feature type="domain" description="RRM" evidence="10">
    <location>
        <begin position="246"/>
        <end position="346"/>
    </location>
</feature>
<feature type="zinc finger region" description="C3H1-type" evidence="8">
    <location>
        <begin position="348"/>
        <end position="378"/>
    </location>
</feature>
<feature type="compositionally biased region" description="Basic and acidic residues" evidence="9">
    <location>
        <begin position="697"/>
        <end position="706"/>
    </location>
</feature>
<evidence type="ECO:0000313" key="13">
    <source>
        <dbReference type="Proteomes" id="UP000187406"/>
    </source>
</evidence>
<sequence>MPEPIPKREEEEEGDDKTAPLTCRKEKRKAMKKEKRRQARKEIAAKERDEEEKRANDPEEQRKLKLMEEEEAERRERALKEFEERERALIETLERKRIEEDEEEEERRKLLEESNEEQVGKENECGDDGNWEYLEEGPAEIIFQGNEIILRKKKVRIPKKGVDHLTGKEDADRPTSNPLPPQSEVFADYQNASLLSAQQVLENVAQQVPNFGTEQDKAHCPFHLKTGSCRFGHRCSRVHFYPDKSCTLLIKNMYNGPGLAWEQDEGLEFTDEEVERSYEEFYDDVHTEFLKFGEIVNFKVCKNGAFHLRGNVYVHYKSLESAFLAYQSINGRYFAGKQVKCEFINVTRWKVAICGEYMKTRFKTCSHGMICNFIHCFRNPGGDYEWADWDKPPPKHWVKKMVALFGYCDELGHEKQMEQESGQLRNSTKMVTVDADRDRLRRSRSSEMDRSKTSSVRRRDDEHDVRESTCWGRHRKDDQNQVRRPGNKSGEENASSKDYHQSKSRSRGSSSDEAWSEGNKNRHRDRYNYHTTKNSTKHQSDVSDYSTEYGDNKHRTPEADSEEDWYDRKDRRSHRSSHTKKASRHYLEGGLWSDDQDIKKKAHKADGDPVDRDGNGVTNYGRIEESSRHHSRLKYRVNCEYQNDSDSIEECLDSDRDGEGHNHKKKSSGHCNEISKFHGDHENSKYRGCDTDSTGDWVDRDKERHRGQSRKRLRHNNEVSDFSDDQGECVKRREKPKIEGDRTNRHSLRRSGSSKDSSITNPLGNTSNYNGDHESSGSGQYENRYGSRYSSNENIDMEDRWEPERES</sequence>